<keyword evidence="2" id="KW-1185">Reference proteome</keyword>
<dbReference type="Proteomes" id="UP000314294">
    <property type="component" value="Unassembled WGS sequence"/>
</dbReference>
<evidence type="ECO:0000313" key="1">
    <source>
        <dbReference type="EMBL" id="TNN60333.1"/>
    </source>
</evidence>
<gene>
    <name evidence="1" type="ORF">EYF80_029498</name>
</gene>
<comment type="caution">
    <text evidence="1">The sequence shown here is derived from an EMBL/GenBank/DDBJ whole genome shotgun (WGS) entry which is preliminary data.</text>
</comment>
<dbReference type="AlphaFoldDB" id="A0A4Z2H5I1"/>
<organism evidence="1 2">
    <name type="scientific">Liparis tanakae</name>
    <name type="common">Tanaka's snailfish</name>
    <dbReference type="NCBI Taxonomy" id="230148"/>
    <lineage>
        <taxon>Eukaryota</taxon>
        <taxon>Metazoa</taxon>
        <taxon>Chordata</taxon>
        <taxon>Craniata</taxon>
        <taxon>Vertebrata</taxon>
        <taxon>Euteleostomi</taxon>
        <taxon>Actinopterygii</taxon>
        <taxon>Neopterygii</taxon>
        <taxon>Teleostei</taxon>
        <taxon>Neoteleostei</taxon>
        <taxon>Acanthomorphata</taxon>
        <taxon>Eupercaria</taxon>
        <taxon>Perciformes</taxon>
        <taxon>Cottioidei</taxon>
        <taxon>Cottales</taxon>
        <taxon>Liparidae</taxon>
        <taxon>Liparis</taxon>
    </lineage>
</organism>
<accession>A0A4Z2H5I1</accession>
<dbReference type="EMBL" id="SRLO01000336">
    <property type="protein sequence ID" value="TNN60333.1"/>
    <property type="molecule type" value="Genomic_DNA"/>
</dbReference>
<sequence length="87" mass="9907">MSFGLYEPARASMSCSKRLYLLILWMGLSRTLLAFSCGVAKPNPPSYRLMGRLECLQHTALFAPAAPRSLVQDSSEQKLPWREIWNF</sequence>
<reference evidence="1 2" key="1">
    <citation type="submission" date="2019-03" db="EMBL/GenBank/DDBJ databases">
        <title>First draft genome of Liparis tanakae, snailfish: a comprehensive survey of snailfish specific genes.</title>
        <authorList>
            <person name="Kim W."/>
            <person name="Song I."/>
            <person name="Jeong J.-H."/>
            <person name="Kim D."/>
            <person name="Kim S."/>
            <person name="Ryu S."/>
            <person name="Song J.Y."/>
            <person name="Lee S.K."/>
        </authorList>
    </citation>
    <scope>NUCLEOTIDE SEQUENCE [LARGE SCALE GENOMIC DNA]</scope>
    <source>
        <tissue evidence="1">Muscle</tissue>
    </source>
</reference>
<evidence type="ECO:0000313" key="2">
    <source>
        <dbReference type="Proteomes" id="UP000314294"/>
    </source>
</evidence>
<protein>
    <submittedName>
        <fullName evidence="1">Uncharacterized protein</fullName>
    </submittedName>
</protein>
<name>A0A4Z2H5I1_9TELE</name>
<proteinExistence type="predicted"/>